<protein>
    <submittedName>
        <fullName evidence="2">Relaxase domain-containing protein</fullName>
    </submittedName>
</protein>
<evidence type="ECO:0000313" key="3">
    <source>
        <dbReference type="Proteomes" id="UP000603141"/>
    </source>
</evidence>
<evidence type="ECO:0000313" key="2">
    <source>
        <dbReference type="EMBL" id="MBK1883758.1"/>
    </source>
</evidence>
<organism evidence="2 3">
    <name type="scientific">Luteolibacter pohnpeiensis</name>
    <dbReference type="NCBI Taxonomy" id="454153"/>
    <lineage>
        <taxon>Bacteria</taxon>
        <taxon>Pseudomonadati</taxon>
        <taxon>Verrucomicrobiota</taxon>
        <taxon>Verrucomicrobiia</taxon>
        <taxon>Verrucomicrobiales</taxon>
        <taxon>Verrucomicrobiaceae</taxon>
        <taxon>Luteolibacter</taxon>
    </lineage>
</organism>
<dbReference type="NCBIfam" id="NF041492">
    <property type="entry name" value="MobF"/>
    <property type="match status" value="1"/>
</dbReference>
<keyword evidence="3" id="KW-1185">Reference proteome</keyword>
<dbReference type="EMBL" id="JAENIJ010000027">
    <property type="protein sequence ID" value="MBK1883758.1"/>
    <property type="molecule type" value="Genomic_DNA"/>
</dbReference>
<comment type="caution">
    <text evidence="2">The sequence shown here is derived from an EMBL/GenBank/DDBJ whole genome shotgun (WGS) entry which is preliminary data.</text>
</comment>
<gene>
    <name evidence="2" type="ORF">JIN85_15170</name>
</gene>
<proteinExistence type="predicted"/>
<dbReference type="InterPro" id="IPR014862">
    <property type="entry name" value="TrwC"/>
</dbReference>
<evidence type="ECO:0000259" key="1">
    <source>
        <dbReference type="Pfam" id="PF08751"/>
    </source>
</evidence>
<dbReference type="RefSeq" id="WP_325109552.1">
    <property type="nucleotide sequence ID" value="NZ_JAENIJ010000027.1"/>
</dbReference>
<sequence>MITVTQIRGGGGYMSQHLSMNDYYSEGEEVVGHWLGKAAEQLGIEGQPVRQADFEALRSNRHPQTGQKLRPRRAKVAYHDFVVSAPKSVSIAAMTGGDDRLLKAFDHCVRNTFERLEGFAAIRVRTGSSYQSEELKVTGNAVAAAFRHDTSRMLDPQLHTHLVFANLTWDESNSRWLALQPKQMAEQAGGAVRRAFYRELEHACQQLGYETERVGEAFRLKGIPQEMEALLSQRSVQRRAFEHRYTDVFGQAPDKKRIEQFIKEGHSSATKRFRKEYTAKFGASPNSKLEQSFIRDWRSAKMETSNRSNVHALQRERLGDVNLKQLDRIVEVTKRSTEIIMQPVPQQESLIKQMPPKVGSAMKSSEPKVTKKRAKVNRIEAARRLRRGMAVTRALQGQPRGIILRQISELNRKRHER</sequence>
<name>A0A934SEK5_9BACT</name>
<accession>A0A934SEK5</accession>
<dbReference type="Proteomes" id="UP000603141">
    <property type="component" value="Unassembled WGS sequence"/>
</dbReference>
<reference evidence="2" key="1">
    <citation type="submission" date="2021-01" db="EMBL/GenBank/DDBJ databases">
        <title>Modified the classification status of verrucomicrobia.</title>
        <authorList>
            <person name="Feng X."/>
        </authorList>
    </citation>
    <scope>NUCLEOTIDE SEQUENCE</scope>
    <source>
        <strain evidence="2">KCTC 22041</strain>
    </source>
</reference>
<feature type="domain" description="TrwC relaxase" evidence="1">
    <location>
        <begin position="11"/>
        <end position="274"/>
    </location>
</feature>
<dbReference type="SUPFAM" id="SSF55464">
    <property type="entry name" value="Origin of replication-binding domain, RBD-like"/>
    <property type="match status" value="1"/>
</dbReference>
<dbReference type="InterPro" id="IPR014059">
    <property type="entry name" value="TraI/TrwC_relax"/>
</dbReference>
<dbReference type="NCBIfam" id="TIGR02686">
    <property type="entry name" value="relax_trwC"/>
    <property type="match status" value="1"/>
</dbReference>
<dbReference type="AlphaFoldDB" id="A0A934SEK5"/>
<dbReference type="Pfam" id="PF08751">
    <property type="entry name" value="TrwC"/>
    <property type="match status" value="1"/>
</dbReference>